<dbReference type="PROSITE" id="PS50043">
    <property type="entry name" value="HTH_LUXR_2"/>
    <property type="match status" value="1"/>
</dbReference>
<dbReference type="InterPro" id="IPR016032">
    <property type="entry name" value="Sig_transdc_resp-reg_C-effctor"/>
</dbReference>
<dbReference type="PROSITE" id="PS00622">
    <property type="entry name" value="HTH_LUXR_1"/>
    <property type="match status" value="1"/>
</dbReference>
<dbReference type="eggNOG" id="COG2909">
    <property type="taxonomic scope" value="Bacteria"/>
</dbReference>
<dbReference type="GO" id="GO:0003677">
    <property type="term" value="F:DNA binding"/>
    <property type="evidence" value="ECO:0007669"/>
    <property type="project" value="InterPro"/>
</dbReference>
<feature type="region of interest" description="Disordered" evidence="3">
    <location>
        <begin position="874"/>
        <end position="894"/>
    </location>
</feature>
<reference evidence="5 6" key="1">
    <citation type="journal article" date="2018" name="J. Biol. Chem.">
        <title>Discovery of the actinoplanic acid pathway in Streptomyces rapamycinicus reveals a genetically conserved synergism with rapamycin.</title>
        <authorList>
            <person name="Mrak P."/>
            <person name="Krastel P."/>
            <person name="Pivk Lukancic P."/>
            <person name="Tao J."/>
            <person name="Pistorius D."/>
            <person name="Moore C.M."/>
        </authorList>
    </citation>
    <scope>NUCLEOTIDE SEQUENCE [LARGE SCALE GENOMIC DNA]</scope>
    <source>
        <strain evidence="5 6">NRRL 5491</strain>
    </source>
</reference>
<dbReference type="SMART" id="SM00421">
    <property type="entry name" value="HTH_LUXR"/>
    <property type="match status" value="1"/>
</dbReference>
<dbReference type="InterPro" id="IPR036388">
    <property type="entry name" value="WH-like_DNA-bd_sf"/>
</dbReference>
<dbReference type="GO" id="GO:0006355">
    <property type="term" value="P:regulation of DNA-templated transcription"/>
    <property type="evidence" value="ECO:0007669"/>
    <property type="project" value="InterPro"/>
</dbReference>
<keyword evidence="2" id="KW-0067">ATP-binding</keyword>
<dbReference type="PANTHER" id="PTHR16305">
    <property type="entry name" value="TESTICULAR SOLUBLE ADENYLYL CYCLASE"/>
    <property type="match status" value="1"/>
</dbReference>
<evidence type="ECO:0000256" key="3">
    <source>
        <dbReference type="SAM" id="MobiDB-lite"/>
    </source>
</evidence>
<dbReference type="InterPro" id="IPR027417">
    <property type="entry name" value="P-loop_NTPase"/>
</dbReference>
<dbReference type="GO" id="GO:0004016">
    <property type="term" value="F:adenylate cyclase activity"/>
    <property type="evidence" value="ECO:0007669"/>
    <property type="project" value="TreeGrafter"/>
</dbReference>
<dbReference type="InterPro" id="IPR041664">
    <property type="entry name" value="AAA_16"/>
</dbReference>
<organism evidence="5 6">
    <name type="scientific">Streptomyces rapamycinicus (strain ATCC 29253 / DSM 41530 / NRRL 5491 / AYB-994)</name>
    <name type="common">Streptomyces hygroscopicus (strain ATCC 29253)</name>
    <dbReference type="NCBI Taxonomy" id="1343740"/>
    <lineage>
        <taxon>Bacteria</taxon>
        <taxon>Bacillati</taxon>
        <taxon>Actinomycetota</taxon>
        <taxon>Actinomycetes</taxon>
        <taxon>Kitasatosporales</taxon>
        <taxon>Streptomycetaceae</taxon>
        <taxon>Streptomyces</taxon>
        <taxon>Streptomyces violaceusniger group</taxon>
    </lineage>
</organism>
<dbReference type="PANTHER" id="PTHR16305:SF35">
    <property type="entry name" value="TRANSCRIPTIONAL ACTIVATOR DOMAIN"/>
    <property type="match status" value="1"/>
</dbReference>
<feature type="domain" description="HTH luxR-type" evidence="4">
    <location>
        <begin position="889"/>
        <end position="954"/>
    </location>
</feature>
<dbReference type="RefSeq" id="WP_020866329.1">
    <property type="nucleotide sequence ID" value="NC_022785.1"/>
</dbReference>
<gene>
    <name evidence="5" type="ORF">D3C57_136990</name>
</gene>
<sequence>MVFSSARARQFDAQFERLRRAFSRCLSGEAGIVLVEGAVGCGKTHTLEAVTAHAAKAGALVLKAYGTSADRAPLGTLRQLLDSPRLPKATADHLRRALDHGALDAAPPRETPGGDPVGANPTHVQGAREFRAALHELASREPVVVCVDELQLVDAASLQYLLYLATRSRSAKLLMVFAQATDSERQDAVFNTELLRQPNFQRLRLERLSWDETAHLLTTRLGLPDSTDVAYTWYEVSGGNPLLLRAVIDDYRTAGAPPRRSRAVEPVVGDMFVQAVLTCVYRSGRTVSRLAEGIAVLGASASLELLGRLLRVGPAGTRRGVAALDAAGLVAGLAFRHPYVEAAVLEDMDPEIRLDMNRRAAVLLHQGGGATLAVARHLLAAQAADEPWAVPLLRDAAQQALAEDDAKLAVACLELAYAACADEELRAGIRIGTAGIMWRLNPSASERMLEEPLAALYADRLPASHIGRLIELLLAHGRIEEARGAIGRLNAVMSNAGPTSMSQFRLTARWAQESGAQDRAPGAAARQGEDGGASRTQLRSRRPSALSTITAAFSGFFGRGGSEESPVAAAEKVLEVSPLTDATFEPIVNSVNALVYAGRPDKAAPWCDALMEEAERRRAPGWRAIFASIRAEIALRQGNLVESAAYATTALEIVPGRDGSVFIGGPLASQILAYTEMGKHDAAARHLSRPVPEALFKSIYGLGYTRARGRYYLATNRINAALGEFLMAGRLAQLWELDQPALLPWRSDAAEAWLELGDREKAANLVSEQLARNGAGDSRVRGVSLRLLAAAGDIENRSRLLGQAVEELQCSGDRLELARALDDLGRTLRGSGELGRADAIMGRAWRMAKECGAEELCARIRLDSGLEARDPRPVVRPVSGPLGPKPAVPPSLGTKLSESEARVAALAVDGYTNREIAASLFITISTVEQHLTRVYRKLNIRSRQQLPTALRAQVDEIA</sequence>
<accession>A0A0A0N3X3</accession>
<keyword evidence="1" id="KW-0547">Nucleotide-binding</keyword>
<dbReference type="HOGENOM" id="CLU_006850_1_2_11"/>
<dbReference type="SUPFAM" id="SSF52540">
    <property type="entry name" value="P-loop containing nucleoside triphosphate hydrolases"/>
    <property type="match status" value="1"/>
</dbReference>
<dbReference type="CDD" id="cd06170">
    <property type="entry name" value="LuxR_C_like"/>
    <property type="match status" value="1"/>
</dbReference>
<dbReference type="InterPro" id="IPR000792">
    <property type="entry name" value="Tscrpt_reg_LuxR_C"/>
</dbReference>
<dbReference type="Gene3D" id="1.10.10.10">
    <property type="entry name" value="Winged helix-like DNA-binding domain superfamily/Winged helix DNA-binding domain"/>
    <property type="match status" value="1"/>
</dbReference>
<protein>
    <recommendedName>
        <fullName evidence="4">HTH luxR-type domain-containing protein</fullName>
    </recommendedName>
</protein>
<name>A0A0A0N3X3_STRRN</name>
<feature type="region of interest" description="Disordered" evidence="3">
    <location>
        <begin position="515"/>
        <end position="544"/>
    </location>
</feature>
<dbReference type="SUPFAM" id="SSF48452">
    <property type="entry name" value="TPR-like"/>
    <property type="match status" value="1"/>
</dbReference>
<dbReference type="SUPFAM" id="SSF46894">
    <property type="entry name" value="C-terminal effector domain of the bipartite response regulators"/>
    <property type="match status" value="1"/>
</dbReference>
<dbReference type="Pfam" id="PF13191">
    <property type="entry name" value="AAA_16"/>
    <property type="match status" value="1"/>
</dbReference>
<dbReference type="PRINTS" id="PR00038">
    <property type="entry name" value="HTHLUXR"/>
</dbReference>
<dbReference type="KEGG" id="src:M271_06515"/>
<comment type="caution">
    <text evidence="5">The sequence shown here is derived from an EMBL/GenBank/DDBJ whole genome shotgun (WGS) entry which is preliminary data.</text>
</comment>
<evidence type="ECO:0000313" key="6">
    <source>
        <dbReference type="Proteomes" id="UP000281594"/>
    </source>
</evidence>
<dbReference type="AlphaFoldDB" id="A0A0A0N3X3"/>
<dbReference type="EMBL" id="QYCY01000002">
    <property type="protein sequence ID" value="RLV74942.1"/>
    <property type="molecule type" value="Genomic_DNA"/>
</dbReference>
<dbReference type="GO" id="GO:0005524">
    <property type="term" value="F:ATP binding"/>
    <property type="evidence" value="ECO:0007669"/>
    <property type="project" value="UniProtKB-KW"/>
</dbReference>
<evidence type="ECO:0000259" key="4">
    <source>
        <dbReference type="PROSITE" id="PS50043"/>
    </source>
</evidence>
<dbReference type="InterPro" id="IPR011990">
    <property type="entry name" value="TPR-like_helical_dom_sf"/>
</dbReference>
<dbReference type="GO" id="GO:0005737">
    <property type="term" value="C:cytoplasm"/>
    <property type="evidence" value="ECO:0007669"/>
    <property type="project" value="TreeGrafter"/>
</dbReference>
<dbReference type="Proteomes" id="UP000281594">
    <property type="component" value="Unassembled WGS sequence"/>
</dbReference>
<dbReference type="Gene3D" id="3.40.50.300">
    <property type="entry name" value="P-loop containing nucleotide triphosphate hydrolases"/>
    <property type="match status" value="1"/>
</dbReference>
<evidence type="ECO:0000256" key="2">
    <source>
        <dbReference type="ARBA" id="ARBA00022840"/>
    </source>
</evidence>
<dbReference type="Pfam" id="PF00196">
    <property type="entry name" value="GerE"/>
    <property type="match status" value="1"/>
</dbReference>
<evidence type="ECO:0000313" key="5">
    <source>
        <dbReference type="EMBL" id="RLV74942.1"/>
    </source>
</evidence>
<dbReference type="Gene3D" id="1.25.40.10">
    <property type="entry name" value="Tetratricopeptide repeat domain"/>
    <property type="match status" value="1"/>
</dbReference>
<evidence type="ECO:0000256" key="1">
    <source>
        <dbReference type="ARBA" id="ARBA00022741"/>
    </source>
</evidence>
<proteinExistence type="predicted"/>
<dbReference type="STRING" id="1343740.M271_06515"/>
<feature type="region of interest" description="Disordered" evidence="3">
    <location>
        <begin position="103"/>
        <end position="122"/>
    </location>
</feature>